<dbReference type="Proteomes" id="UP000249829">
    <property type="component" value="Unassembled WGS sequence"/>
</dbReference>
<dbReference type="EMBL" id="KZ825102">
    <property type="protein sequence ID" value="PYI24510.1"/>
    <property type="molecule type" value="Genomic_DNA"/>
</dbReference>
<evidence type="ECO:0000313" key="1">
    <source>
        <dbReference type="EMBL" id="PYI24510.1"/>
    </source>
</evidence>
<sequence>MVIAYELNTALSRDPVIVVTVFGALATLTPRCAFKPCAYAKSSLARRTPQVRPIGIFSTKDKKYEVSDGQTFERLPEQGGIYSLNQIDHEPTQTKVSTGSSSRKGLRKSVDLLVSTTQTTDEDQQGLAVYEAQHGINII</sequence>
<name>A0A2V5I7K1_ASPV1</name>
<accession>A0A2V5I7K1</accession>
<dbReference type="AlphaFoldDB" id="A0A2V5I7K1"/>
<gene>
    <name evidence="1" type="ORF">BO99DRAFT_428156</name>
</gene>
<keyword evidence="2" id="KW-1185">Reference proteome</keyword>
<evidence type="ECO:0000313" key="2">
    <source>
        <dbReference type="Proteomes" id="UP000249829"/>
    </source>
</evidence>
<reference evidence="1 2" key="1">
    <citation type="submission" date="2018-02" db="EMBL/GenBank/DDBJ databases">
        <title>The genomes of Aspergillus section Nigri reveals drivers in fungal speciation.</title>
        <authorList>
            <consortium name="DOE Joint Genome Institute"/>
            <person name="Vesth T.C."/>
            <person name="Nybo J."/>
            <person name="Theobald S."/>
            <person name="Brandl J."/>
            <person name="Frisvad J.C."/>
            <person name="Nielsen K.F."/>
            <person name="Lyhne E.K."/>
            <person name="Kogle M.E."/>
            <person name="Kuo A."/>
            <person name="Riley R."/>
            <person name="Clum A."/>
            <person name="Nolan M."/>
            <person name="Lipzen A."/>
            <person name="Salamov A."/>
            <person name="Henrissat B."/>
            <person name="Wiebenga A."/>
            <person name="De vries R.P."/>
            <person name="Grigoriev I.V."/>
            <person name="Mortensen U.H."/>
            <person name="Andersen M.R."/>
            <person name="Baker S.E."/>
        </authorList>
    </citation>
    <scope>NUCLEOTIDE SEQUENCE [LARGE SCALE GENOMIC DNA]</scope>
    <source>
        <strain evidence="1 2">CBS 115571</strain>
    </source>
</reference>
<organism evidence="1 2">
    <name type="scientific">Aspergillus violaceofuscus (strain CBS 115571)</name>
    <dbReference type="NCBI Taxonomy" id="1450538"/>
    <lineage>
        <taxon>Eukaryota</taxon>
        <taxon>Fungi</taxon>
        <taxon>Dikarya</taxon>
        <taxon>Ascomycota</taxon>
        <taxon>Pezizomycotina</taxon>
        <taxon>Eurotiomycetes</taxon>
        <taxon>Eurotiomycetidae</taxon>
        <taxon>Eurotiales</taxon>
        <taxon>Aspergillaceae</taxon>
        <taxon>Aspergillus</taxon>
    </lineage>
</organism>
<proteinExistence type="predicted"/>
<protein>
    <submittedName>
        <fullName evidence="1">Uncharacterized protein</fullName>
    </submittedName>
</protein>